<dbReference type="GO" id="GO:0004674">
    <property type="term" value="F:protein serine/threonine kinase activity"/>
    <property type="evidence" value="ECO:0007669"/>
    <property type="project" value="UniProtKB-KW"/>
</dbReference>
<proteinExistence type="inferred from homology"/>
<sequence>MDNDKSALKQLLEAGEFRRGDDPGRKTMDKVFDTRTLSAIYDVMKRFKVDIIDYPVSTGKESVVFKAVLRKKNIAIKIYKMSTLGFNSVREYIEGDYRFEKEKLSRGSVVYVWARKEFINLKHMTELGVRCPAPIGVHKNVLLMQYLGTSLKPSQQLRSIRGENLEKFIVSAMKQYRDMVEKCYLIHADLSEYNILCYRNNSYIIDVGQSVPMTHPMAKEFLKRDINNMIIFSKKAGISESELEIPEFYYNWPDDPQKLVRKL</sequence>
<dbReference type="InterPro" id="IPR011009">
    <property type="entry name" value="Kinase-like_dom_sf"/>
</dbReference>
<keyword evidence="7 13" id="KW-0418">Kinase</keyword>
<comment type="similarity">
    <text evidence="1">Belongs to the protein kinase superfamily. RIO-type Ser/Thr kinase family.</text>
</comment>
<evidence type="ECO:0000256" key="1">
    <source>
        <dbReference type="ARBA" id="ARBA00009196"/>
    </source>
</evidence>
<dbReference type="SUPFAM" id="SSF56112">
    <property type="entry name" value="Protein kinase-like (PK-like)"/>
    <property type="match status" value="1"/>
</dbReference>
<evidence type="ECO:0000256" key="3">
    <source>
        <dbReference type="ARBA" id="ARBA00022527"/>
    </source>
</evidence>
<evidence type="ECO:0000259" key="12">
    <source>
        <dbReference type="SMART" id="SM00090"/>
    </source>
</evidence>
<evidence type="ECO:0000256" key="10">
    <source>
        <dbReference type="ARBA" id="ARBA00047899"/>
    </source>
</evidence>
<keyword evidence="3" id="KW-0723">Serine/threonine-protein kinase</keyword>
<dbReference type="InterPro" id="IPR000687">
    <property type="entry name" value="RIO_kinase"/>
</dbReference>
<dbReference type="SMART" id="SM00090">
    <property type="entry name" value="RIO"/>
    <property type="match status" value="1"/>
</dbReference>
<dbReference type="GO" id="GO:0005524">
    <property type="term" value="F:ATP binding"/>
    <property type="evidence" value="ECO:0007669"/>
    <property type="project" value="UniProtKB-KW"/>
</dbReference>
<reference evidence="13" key="1">
    <citation type="submission" date="2013-08" db="EMBL/GenBank/DDBJ databases">
        <authorList>
            <person name="Mendez C."/>
            <person name="Richter M."/>
            <person name="Ferrer M."/>
            <person name="Sanchez J."/>
        </authorList>
    </citation>
    <scope>NUCLEOTIDE SEQUENCE</scope>
</reference>
<dbReference type="InterPro" id="IPR051272">
    <property type="entry name" value="RIO-type_Ser/Thr_kinase"/>
</dbReference>
<dbReference type="Pfam" id="PF01163">
    <property type="entry name" value="RIO1"/>
    <property type="match status" value="1"/>
</dbReference>
<dbReference type="PANTHER" id="PTHR45723">
    <property type="entry name" value="SERINE/THREONINE-PROTEIN KINASE RIO1"/>
    <property type="match status" value="1"/>
</dbReference>
<dbReference type="EC" id="2.7.11.1" evidence="2"/>
<keyword evidence="5" id="KW-0479">Metal-binding</keyword>
<evidence type="ECO:0000256" key="8">
    <source>
        <dbReference type="ARBA" id="ARBA00022840"/>
    </source>
</evidence>
<keyword evidence="6" id="KW-0547">Nucleotide-binding</keyword>
<comment type="caution">
    <text evidence="13">The sequence shown here is derived from an EMBL/GenBank/DDBJ whole genome shotgun (WGS) entry which is preliminary data.</text>
</comment>
<dbReference type="CDD" id="cd05145">
    <property type="entry name" value="RIO1_like"/>
    <property type="match status" value="1"/>
</dbReference>
<evidence type="ECO:0000256" key="11">
    <source>
        <dbReference type="ARBA" id="ARBA00048679"/>
    </source>
</evidence>
<dbReference type="InterPro" id="IPR018934">
    <property type="entry name" value="RIO_dom"/>
</dbReference>
<evidence type="ECO:0000256" key="6">
    <source>
        <dbReference type="ARBA" id="ARBA00022741"/>
    </source>
</evidence>
<dbReference type="Gene3D" id="3.30.200.20">
    <property type="entry name" value="Phosphorylase Kinase, domain 1"/>
    <property type="match status" value="1"/>
</dbReference>
<evidence type="ECO:0000256" key="5">
    <source>
        <dbReference type="ARBA" id="ARBA00022723"/>
    </source>
</evidence>
<keyword evidence="4" id="KW-0808">Transferase</keyword>
<evidence type="ECO:0000256" key="9">
    <source>
        <dbReference type="ARBA" id="ARBA00022842"/>
    </source>
</evidence>
<dbReference type="AlphaFoldDB" id="T1D4C5"/>
<keyword evidence="9" id="KW-0460">Magnesium</keyword>
<protein>
    <recommendedName>
        <fullName evidence="2">non-specific serine/threonine protein kinase</fullName>
        <ecNumber evidence="2">2.7.11.1</ecNumber>
    </recommendedName>
</protein>
<dbReference type="PROSITE" id="PS01245">
    <property type="entry name" value="RIO1"/>
    <property type="match status" value="1"/>
</dbReference>
<dbReference type="Gene3D" id="1.10.510.10">
    <property type="entry name" value="Transferase(Phosphotransferase) domain 1"/>
    <property type="match status" value="1"/>
</dbReference>
<evidence type="ECO:0000256" key="4">
    <source>
        <dbReference type="ARBA" id="ARBA00022679"/>
    </source>
</evidence>
<organism evidence="13">
    <name type="scientific">mine drainage metagenome</name>
    <dbReference type="NCBI Taxonomy" id="410659"/>
    <lineage>
        <taxon>unclassified sequences</taxon>
        <taxon>metagenomes</taxon>
        <taxon>ecological metagenomes</taxon>
    </lineage>
</organism>
<comment type="catalytic activity">
    <reaction evidence="11">
        <text>L-seryl-[protein] + ATP = O-phospho-L-seryl-[protein] + ADP + H(+)</text>
        <dbReference type="Rhea" id="RHEA:17989"/>
        <dbReference type="Rhea" id="RHEA-COMP:9863"/>
        <dbReference type="Rhea" id="RHEA-COMP:11604"/>
        <dbReference type="ChEBI" id="CHEBI:15378"/>
        <dbReference type="ChEBI" id="CHEBI:29999"/>
        <dbReference type="ChEBI" id="CHEBI:30616"/>
        <dbReference type="ChEBI" id="CHEBI:83421"/>
        <dbReference type="ChEBI" id="CHEBI:456216"/>
        <dbReference type="EC" id="2.7.11.1"/>
    </reaction>
</comment>
<evidence type="ECO:0000313" key="13">
    <source>
        <dbReference type="EMBL" id="EQD76359.1"/>
    </source>
</evidence>
<comment type="catalytic activity">
    <reaction evidence="10">
        <text>L-threonyl-[protein] + ATP = O-phospho-L-threonyl-[protein] + ADP + H(+)</text>
        <dbReference type="Rhea" id="RHEA:46608"/>
        <dbReference type="Rhea" id="RHEA-COMP:11060"/>
        <dbReference type="Rhea" id="RHEA-COMP:11605"/>
        <dbReference type="ChEBI" id="CHEBI:15378"/>
        <dbReference type="ChEBI" id="CHEBI:30013"/>
        <dbReference type="ChEBI" id="CHEBI:30616"/>
        <dbReference type="ChEBI" id="CHEBI:61977"/>
        <dbReference type="ChEBI" id="CHEBI:456216"/>
        <dbReference type="EC" id="2.7.11.1"/>
    </reaction>
</comment>
<evidence type="ECO:0000256" key="2">
    <source>
        <dbReference type="ARBA" id="ARBA00012513"/>
    </source>
</evidence>
<dbReference type="EMBL" id="AUZX01002490">
    <property type="protein sequence ID" value="EQD76359.1"/>
    <property type="molecule type" value="Genomic_DNA"/>
</dbReference>
<gene>
    <name evidence="13" type="ORF">B1A_03385</name>
</gene>
<reference evidence="13" key="2">
    <citation type="journal article" date="2014" name="ISME J.">
        <title>Microbial stratification in low pH oxic and suboxic macroscopic growths along an acid mine drainage.</title>
        <authorList>
            <person name="Mendez-Garcia C."/>
            <person name="Mesa V."/>
            <person name="Sprenger R.R."/>
            <person name="Richter M."/>
            <person name="Diez M.S."/>
            <person name="Solano J."/>
            <person name="Bargiela R."/>
            <person name="Golyshina O.V."/>
            <person name="Manteca A."/>
            <person name="Ramos J.L."/>
            <person name="Gallego J.R."/>
            <person name="Llorente I."/>
            <person name="Martins Dos Santos V.A."/>
            <person name="Jensen O.N."/>
            <person name="Pelaez A.I."/>
            <person name="Sanchez J."/>
            <person name="Ferrer M."/>
        </authorList>
    </citation>
    <scope>NUCLEOTIDE SEQUENCE</scope>
</reference>
<accession>T1D4C5</accession>
<name>T1D4C5_9ZZZZ</name>
<dbReference type="InterPro" id="IPR018935">
    <property type="entry name" value="RIO_kinase_CS"/>
</dbReference>
<evidence type="ECO:0000256" key="7">
    <source>
        <dbReference type="ARBA" id="ARBA00022777"/>
    </source>
</evidence>
<keyword evidence="8" id="KW-0067">ATP-binding</keyword>
<feature type="domain" description="RIO kinase" evidence="12">
    <location>
        <begin position="21"/>
        <end position="251"/>
    </location>
</feature>
<dbReference type="GO" id="GO:0046872">
    <property type="term" value="F:metal ion binding"/>
    <property type="evidence" value="ECO:0007669"/>
    <property type="project" value="UniProtKB-KW"/>
</dbReference>